<accession>A0ABM8Q4B0</accession>
<protein>
    <submittedName>
        <fullName evidence="5">Cell division coordinator CpoB</fullName>
    </submittedName>
</protein>
<feature type="region of interest" description="Disordered" evidence="3">
    <location>
        <begin position="141"/>
        <end position="160"/>
    </location>
</feature>
<dbReference type="Proteomes" id="UP000789803">
    <property type="component" value="Unassembled WGS sequence"/>
</dbReference>
<dbReference type="RefSeq" id="WP_229932287.1">
    <property type="nucleotide sequence ID" value="NZ_CAJHOF010000003.1"/>
</dbReference>
<dbReference type="InterPro" id="IPR019734">
    <property type="entry name" value="TPR_rpt"/>
</dbReference>
<evidence type="ECO:0000256" key="2">
    <source>
        <dbReference type="SAM" id="Coils"/>
    </source>
</evidence>
<keyword evidence="4" id="KW-0732">Signal</keyword>
<dbReference type="Pfam" id="PF13432">
    <property type="entry name" value="TPR_16"/>
    <property type="match status" value="1"/>
</dbReference>
<proteinExistence type="predicted"/>
<reference evidence="5 6" key="1">
    <citation type="submission" date="2020-11" db="EMBL/GenBank/DDBJ databases">
        <authorList>
            <person name="Peeters C."/>
        </authorList>
    </citation>
    <scope>NUCLEOTIDE SEQUENCE [LARGE SCALE GENOMIC DNA]</scope>
    <source>
        <strain evidence="5 6">LMG 7974</strain>
    </source>
</reference>
<gene>
    <name evidence="5" type="primary">cpoB</name>
    <name evidence="5" type="ORF">LMG7974_00466</name>
</gene>
<name>A0ABM8Q4B0_9BACT</name>
<evidence type="ECO:0000256" key="4">
    <source>
        <dbReference type="SAM" id="SignalP"/>
    </source>
</evidence>
<evidence type="ECO:0000256" key="3">
    <source>
        <dbReference type="SAM" id="MobiDB-lite"/>
    </source>
</evidence>
<dbReference type="EMBL" id="CAJHOF010000003">
    <property type="protein sequence ID" value="CAD7287587.1"/>
    <property type="molecule type" value="Genomic_DNA"/>
</dbReference>
<comment type="caution">
    <text evidence="5">The sequence shown here is derived from an EMBL/GenBank/DDBJ whole genome shotgun (WGS) entry which is preliminary data.</text>
</comment>
<feature type="compositionally biased region" description="Low complexity" evidence="3">
    <location>
        <begin position="142"/>
        <end position="159"/>
    </location>
</feature>
<feature type="chain" id="PRO_5047276576" evidence="4">
    <location>
        <begin position="21"/>
        <end position="281"/>
    </location>
</feature>
<dbReference type="InterPro" id="IPR011990">
    <property type="entry name" value="TPR-like_helical_dom_sf"/>
</dbReference>
<evidence type="ECO:0000313" key="6">
    <source>
        <dbReference type="Proteomes" id="UP000789803"/>
    </source>
</evidence>
<dbReference type="GO" id="GO:0051301">
    <property type="term" value="P:cell division"/>
    <property type="evidence" value="ECO:0007669"/>
    <property type="project" value="UniProtKB-KW"/>
</dbReference>
<keyword evidence="1" id="KW-0802">TPR repeat</keyword>
<keyword evidence="2" id="KW-0175">Coiled coil</keyword>
<keyword evidence="6" id="KW-1185">Reference proteome</keyword>
<feature type="coiled-coil region" evidence="2">
    <location>
        <begin position="38"/>
        <end position="93"/>
    </location>
</feature>
<dbReference type="SUPFAM" id="SSF48452">
    <property type="entry name" value="TPR-like"/>
    <property type="match status" value="1"/>
</dbReference>
<feature type="repeat" description="TPR" evidence="1">
    <location>
        <begin position="201"/>
        <end position="234"/>
    </location>
</feature>
<evidence type="ECO:0000256" key="1">
    <source>
        <dbReference type="PROSITE-ProRule" id="PRU00339"/>
    </source>
</evidence>
<dbReference type="Pfam" id="PF13174">
    <property type="entry name" value="TPR_6"/>
    <property type="match status" value="1"/>
</dbReference>
<dbReference type="Gene3D" id="1.20.5.340">
    <property type="match status" value="1"/>
</dbReference>
<dbReference type="Gene3D" id="1.25.40.10">
    <property type="entry name" value="Tetratricopeptide repeat domain"/>
    <property type="match status" value="1"/>
</dbReference>
<sequence>MINKKILAVVTLMTALNLQAQVSAFDAGNLNTHSPYGLTESEKELLKNKRDVANLESNLNTFDEQMQGLQSLIEGISQRLARLEQRVGDLEAMIGGQTSENTTSISSLKAYVEETRAIQDKNYKNITKTLKDLSVLIDKKSNTPTQNTTTKQPTNSSSKIDLNKKNNAEVFNDAVKLFNANKNAEAKEYFSHLVKKNSRPAASNYYLGEIAYKEKSYASAIKHYQKSIEIDDKGSYLPKLLYHTAISFDKIGDTASANRFYKALKAGYPDSKEAQASPNRN</sequence>
<evidence type="ECO:0000313" key="5">
    <source>
        <dbReference type="EMBL" id="CAD7287587.1"/>
    </source>
</evidence>
<keyword evidence="5" id="KW-0131">Cell cycle</keyword>
<organism evidence="5 6">
    <name type="scientific">Campylobacter majalis</name>
    <dbReference type="NCBI Taxonomy" id="2790656"/>
    <lineage>
        <taxon>Bacteria</taxon>
        <taxon>Pseudomonadati</taxon>
        <taxon>Campylobacterota</taxon>
        <taxon>Epsilonproteobacteria</taxon>
        <taxon>Campylobacterales</taxon>
        <taxon>Campylobacteraceae</taxon>
        <taxon>Campylobacter</taxon>
    </lineage>
</organism>
<feature type="signal peptide" evidence="4">
    <location>
        <begin position="1"/>
        <end position="20"/>
    </location>
</feature>
<dbReference type="PROSITE" id="PS50005">
    <property type="entry name" value="TPR"/>
    <property type="match status" value="1"/>
</dbReference>
<keyword evidence="5" id="KW-0132">Cell division</keyword>